<dbReference type="EMBL" id="VLKR01000051">
    <property type="protein sequence ID" value="TWI14466.1"/>
    <property type="molecule type" value="Genomic_DNA"/>
</dbReference>
<dbReference type="RefSeq" id="WP_145331145.1">
    <property type="nucleotide sequence ID" value="NZ_JBPFQP010000005.1"/>
</dbReference>
<feature type="chain" id="PRO_5022107872" description="Discoidin domain-containing protein" evidence="2">
    <location>
        <begin position="20"/>
        <end position="300"/>
    </location>
</feature>
<reference evidence="3 4" key="1">
    <citation type="journal article" date="2015" name="Stand. Genomic Sci.">
        <title>Genomic Encyclopedia of Bacterial and Archaeal Type Strains, Phase III: the genomes of soil and plant-associated and newly described type strains.</title>
        <authorList>
            <person name="Whitman W.B."/>
            <person name="Woyke T."/>
            <person name="Klenk H.P."/>
            <person name="Zhou Y."/>
            <person name="Lilburn T.G."/>
            <person name="Beck B.J."/>
            <person name="De Vos P."/>
            <person name="Vandamme P."/>
            <person name="Eisen J.A."/>
            <person name="Garrity G."/>
            <person name="Hugenholtz P."/>
            <person name="Kyrpides N.C."/>
        </authorList>
    </citation>
    <scope>NUCLEOTIDE SEQUENCE [LARGE SCALE GENOMIC DNA]</scope>
    <source>
        <strain evidence="3 4">CGMCC 1.6855</strain>
    </source>
</reference>
<evidence type="ECO:0000313" key="3">
    <source>
        <dbReference type="EMBL" id="TWI14466.1"/>
    </source>
</evidence>
<name>A0A562M3F5_9SPHI</name>
<dbReference type="Proteomes" id="UP000315908">
    <property type="component" value="Unassembled WGS sequence"/>
</dbReference>
<dbReference type="AlphaFoldDB" id="A0A562M3F5"/>
<organism evidence="3 4">
    <name type="scientific">Sphingobacterium siyangense</name>
    <dbReference type="NCBI Taxonomy" id="459529"/>
    <lineage>
        <taxon>Bacteria</taxon>
        <taxon>Pseudomonadati</taxon>
        <taxon>Bacteroidota</taxon>
        <taxon>Sphingobacteriia</taxon>
        <taxon>Sphingobacteriales</taxon>
        <taxon>Sphingobacteriaceae</taxon>
        <taxon>Sphingobacterium</taxon>
    </lineage>
</organism>
<evidence type="ECO:0000256" key="2">
    <source>
        <dbReference type="SAM" id="SignalP"/>
    </source>
</evidence>
<keyword evidence="2" id="KW-0732">Signal</keyword>
<dbReference type="Gene3D" id="2.60.120.260">
    <property type="entry name" value="Galactose-binding domain-like"/>
    <property type="match status" value="1"/>
</dbReference>
<comment type="caution">
    <text evidence="3">The sequence shown here is derived from an EMBL/GenBank/DDBJ whole genome shotgun (WGS) entry which is preliminary data.</text>
</comment>
<evidence type="ECO:0000313" key="4">
    <source>
        <dbReference type="Proteomes" id="UP000315908"/>
    </source>
</evidence>
<protein>
    <recommendedName>
        <fullName evidence="5">Discoidin domain-containing protein</fullName>
    </recommendedName>
</protein>
<feature type="coiled-coil region" evidence="1">
    <location>
        <begin position="269"/>
        <end position="296"/>
    </location>
</feature>
<gene>
    <name evidence="3" type="ORF">IQ31_05342</name>
</gene>
<keyword evidence="1" id="KW-0175">Coiled coil</keyword>
<accession>A0A562M3F5</accession>
<feature type="signal peptide" evidence="2">
    <location>
        <begin position="1"/>
        <end position="19"/>
    </location>
</feature>
<sequence>MKYLILLAIGLSLCTELSAQQEQVISPSNGSVASLEKNILFYANRRFKVTQSGSGQLPLNLLFDGNMDAVYTSNGISPTNPYVLLIEDLPDRHTQRGGWIGWSSRYYEPKKFKLEVFDQWNNNWVTIADVANNPNAYYIVRVPSLSVGKIRFTVYETSQGENLMGLSEFFFIHPEATTAYDNLLVNYSPNGNVGIGTINPTEQLSVKGKIRAHEIKVETSNWPDYVFKADYKLPSLTETEQFIKQHGHLREVPNASEVEADGVSLGEMNKILLKKIEELTLQVIELNKKVDRQEERIKLK</sequence>
<evidence type="ECO:0000256" key="1">
    <source>
        <dbReference type="SAM" id="Coils"/>
    </source>
</evidence>
<proteinExistence type="predicted"/>
<dbReference type="OrthoDB" id="758388at2"/>
<evidence type="ECO:0008006" key="5">
    <source>
        <dbReference type="Google" id="ProtNLM"/>
    </source>
</evidence>